<evidence type="ECO:0000313" key="3">
    <source>
        <dbReference type="Proteomes" id="UP000544222"/>
    </source>
</evidence>
<dbReference type="AlphaFoldDB" id="A0A7W5DNZ0"/>
<gene>
    <name evidence="2" type="ORF">FHX64_000097</name>
</gene>
<accession>A0A7W5DNZ0</accession>
<dbReference type="Proteomes" id="UP000544222">
    <property type="component" value="Unassembled WGS sequence"/>
</dbReference>
<reference evidence="2 3" key="1">
    <citation type="submission" date="2020-08" db="EMBL/GenBank/DDBJ databases">
        <title>Genomic Encyclopedia of Type Strains, Phase IV (KMG-IV): sequencing the most valuable type-strain genomes for metagenomic binning, comparative biology and taxonomic classification.</title>
        <authorList>
            <person name="Goeker M."/>
        </authorList>
    </citation>
    <scope>NUCLEOTIDE SEQUENCE [LARGE SCALE GENOMIC DNA]</scope>
    <source>
        <strain evidence="2 3">DSM 27471</strain>
    </source>
</reference>
<evidence type="ECO:0000313" key="2">
    <source>
        <dbReference type="EMBL" id="MBB3185934.1"/>
    </source>
</evidence>
<organism evidence="2 3">
    <name type="scientific">Microbacter margulisiae</name>
    <dbReference type="NCBI Taxonomy" id="1350067"/>
    <lineage>
        <taxon>Bacteria</taxon>
        <taxon>Pseudomonadati</taxon>
        <taxon>Bacteroidota</taxon>
        <taxon>Bacteroidia</taxon>
        <taxon>Bacteroidales</taxon>
        <taxon>Porphyromonadaceae</taxon>
        <taxon>Microbacter</taxon>
    </lineage>
</organism>
<comment type="caution">
    <text evidence="2">The sequence shown here is derived from an EMBL/GenBank/DDBJ whole genome shotgun (WGS) entry which is preliminary data.</text>
</comment>
<dbReference type="Pfam" id="PF18310">
    <property type="entry name" value="DUF5605"/>
    <property type="match status" value="1"/>
</dbReference>
<keyword evidence="3" id="KW-1185">Reference proteome</keyword>
<dbReference type="EMBL" id="JACHYB010000001">
    <property type="protein sequence ID" value="MBB3185934.1"/>
    <property type="molecule type" value="Genomic_DNA"/>
</dbReference>
<dbReference type="InterPro" id="IPR041239">
    <property type="entry name" value="DUF5605"/>
</dbReference>
<evidence type="ECO:0000259" key="1">
    <source>
        <dbReference type="Pfam" id="PF18310"/>
    </source>
</evidence>
<name>A0A7W5DNZ0_9PORP</name>
<dbReference type="RefSeq" id="WP_183411877.1">
    <property type="nucleotide sequence ID" value="NZ_JACHYB010000001.1"/>
</dbReference>
<sequence length="227" mass="26388">MLSIHNADILYDYSKPWVTHVSLQYYNAVRAFGAAAIFRDIYRKPVIFDEINYEGNISKRWGQLSGKEMTYRFWMAIIGGTYATHGETIVDSTGTSWTSDGGVLRGESPSRIGFLRKIVESGPREGLEPIDHYYTRNVVGQYGQYYLYYFGKRKLKEWHFELPAKDLTDGMKFKVELIDTWNMTITPVNRVFEVKKLNHYTFIDKENRSVTFPGKPYMAMRITAVIK</sequence>
<protein>
    <recommendedName>
        <fullName evidence="1">DUF5605 domain-containing protein</fullName>
    </recommendedName>
</protein>
<dbReference type="Gene3D" id="3.20.20.80">
    <property type="entry name" value="Glycosidases"/>
    <property type="match status" value="1"/>
</dbReference>
<proteinExistence type="predicted"/>
<dbReference type="Gene3D" id="2.60.40.3950">
    <property type="match status" value="1"/>
</dbReference>
<feature type="domain" description="DUF5605" evidence="1">
    <location>
        <begin position="138"/>
        <end position="223"/>
    </location>
</feature>